<evidence type="ECO:0000313" key="4">
    <source>
        <dbReference type="Proteomes" id="UP000193570"/>
    </source>
</evidence>
<dbReference type="InterPro" id="IPR018638">
    <property type="entry name" value="DUF2061_membrane"/>
</dbReference>
<evidence type="ECO:0000256" key="1">
    <source>
        <dbReference type="SAM" id="Phobius"/>
    </source>
</evidence>
<dbReference type="RefSeq" id="WP_085793193.1">
    <property type="nucleotide sequence ID" value="NZ_FWFK01000007.1"/>
</dbReference>
<dbReference type="EMBL" id="FWFK01000007">
    <property type="protein sequence ID" value="SLN68212.1"/>
    <property type="molecule type" value="Genomic_DNA"/>
</dbReference>
<dbReference type="AlphaFoldDB" id="A0A1X7A474"/>
<sequence>METRARTWVKAIGWQLVGVVVMTLLGVLVTGSVGAGGTLALASAGLGLVTYVLYERLWAHISWGRLPGGRGTRDA</sequence>
<proteinExistence type="predicted"/>
<feature type="domain" description="DUF2061" evidence="2">
    <location>
        <begin position="9"/>
        <end position="59"/>
    </location>
</feature>
<keyword evidence="4" id="KW-1185">Reference proteome</keyword>
<dbReference type="Pfam" id="PF09834">
    <property type="entry name" value="DUF2061"/>
    <property type="match status" value="1"/>
</dbReference>
<accession>A0A1X7A474</accession>
<feature type="transmembrane region" description="Helical" evidence="1">
    <location>
        <begin position="12"/>
        <end position="29"/>
    </location>
</feature>
<name>A0A1X7A474_9RHOB</name>
<keyword evidence="1" id="KW-1133">Transmembrane helix</keyword>
<organism evidence="3 4">
    <name type="scientific">Roseivivax jejudonensis</name>
    <dbReference type="NCBI Taxonomy" id="1529041"/>
    <lineage>
        <taxon>Bacteria</taxon>
        <taxon>Pseudomonadati</taxon>
        <taxon>Pseudomonadota</taxon>
        <taxon>Alphaproteobacteria</taxon>
        <taxon>Rhodobacterales</taxon>
        <taxon>Roseobacteraceae</taxon>
        <taxon>Roseivivax</taxon>
    </lineage>
</organism>
<evidence type="ECO:0000259" key="2">
    <source>
        <dbReference type="Pfam" id="PF09834"/>
    </source>
</evidence>
<gene>
    <name evidence="3" type="ORF">ROJ8625_03530</name>
</gene>
<evidence type="ECO:0000313" key="3">
    <source>
        <dbReference type="EMBL" id="SLN68212.1"/>
    </source>
</evidence>
<feature type="transmembrane region" description="Helical" evidence="1">
    <location>
        <begin position="35"/>
        <end position="54"/>
    </location>
</feature>
<reference evidence="3 4" key="1">
    <citation type="submission" date="2017-03" db="EMBL/GenBank/DDBJ databases">
        <authorList>
            <person name="Afonso C.L."/>
            <person name="Miller P.J."/>
            <person name="Scott M.A."/>
            <person name="Spackman E."/>
            <person name="Goraichik I."/>
            <person name="Dimitrov K.M."/>
            <person name="Suarez D.L."/>
            <person name="Swayne D.E."/>
        </authorList>
    </citation>
    <scope>NUCLEOTIDE SEQUENCE [LARGE SCALE GENOMIC DNA]</scope>
    <source>
        <strain evidence="3 4">CECT 8625</strain>
    </source>
</reference>
<keyword evidence="1" id="KW-0472">Membrane</keyword>
<protein>
    <recommendedName>
        <fullName evidence="2">DUF2061 domain-containing protein</fullName>
    </recommendedName>
</protein>
<keyword evidence="1" id="KW-0812">Transmembrane</keyword>
<dbReference type="Proteomes" id="UP000193570">
    <property type="component" value="Unassembled WGS sequence"/>
</dbReference>